<keyword evidence="1" id="KW-0732">Signal</keyword>
<evidence type="ECO:0000256" key="1">
    <source>
        <dbReference type="SAM" id="SignalP"/>
    </source>
</evidence>
<dbReference type="Gene3D" id="3.40.50.880">
    <property type="match status" value="1"/>
</dbReference>
<evidence type="ECO:0000313" key="4">
    <source>
        <dbReference type="Proteomes" id="UP000316476"/>
    </source>
</evidence>
<dbReference type="EMBL" id="SJPZ01000001">
    <property type="protein sequence ID" value="TWU64599.1"/>
    <property type="molecule type" value="Genomic_DNA"/>
</dbReference>
<evidence type="ECO:0000259" key="2">
    <source>
        <dbReference type="Pfam" id="PF06283"/>
    </source>
</evidence>
<sequence length="258" mass="29199" precursor="true">MIFWRWSILVVVAALSLRSNGAEPDRDQYKYKWRLPEGRTHVLWVGGGHWHDTLQTASILRGVLEGSGRFHVTYSEDTASLKNLDRYDVVLLNGMIDRFAPGAERALVESVGRGRPLLVLHAASACFRSPPPAKQVDPTVGHENFFKMIGGYVLKHDPFGRFQVRITDPDHSIVASVESFEIEDELFEFRELREDNHVLLAAESDGHFRPIAWTRESGNQRVFHLSLGHNEKAAMYPVFQRLIVNGLDWLILAGGSNE</sequence>
<reference evidence="3 4" key="1">
    <citation type="submission" date="2019-02" db="EMBL/GenBank/DDBJ databases">
        <title>Deep-cultivation of Planctomycetes and their phenomic and genomic characterization uncovers novel biology.</title>
        <authorList>
            <person name="Wiegand S."/>
            <person name="Jogler M."/>
            <person name="Boedeker C."/>
            <person name="Pinto D."/>
            <person name="Vollmers J."/>
            <person name="Rivas-Marin E."/>
            <person name="Kohn T."/>
            <person name="Peeters S.H."/>
            <person name="Heuer A."/>
            <person name="Rast P."/>
            <person name="Oberbeckmann S."/>
            <person name="Bunk B."/>
            <person name="Jeske O."/>
            <person name="Meyerdierks A."/>
            <person name="Storesund J.E."/>
            <person name="Kallscheuer N."/>
            <person name="Luecker S."/>
            <person name="Lage O.M."/>
            <person name="Pohl T."/>
            <person name="Merkel B.J."/>
            <person name="Hornburger P."/>
            <person name="Mueller R.-W."/>
            <person name="Bruemmer F."/>
            <person name="Labrenz M."/>
            <person name="Spormann A.M."/>
            <person name="Op Den Camp H."/>
            <person name="Overmann J."/>
            <person name="Amann R."/>
            <person name="Jetten M.S.M."/>
            <person name="Mascher T."/>
            <person name="Medema M.H."/>
            <person name="Devos D.P."/>
            <person name="Kaster A.-K."/>
            <person name="Ovreas L."/>
            <person name="Rohde M."/>
            <person name="Galperin M.Y."/>
            <person name="Jogler C."/>
        </authorList>
    </citation>
    <scope>NUCLEOTIDE SEQUENCE [LARGE SCALE GENOMIC DNA]</scope>
    <source>
        <strain evidence="3 4">V7</strain>
    </source>
</reference>
<dbReference type="InterPro" id="IPR029062">
    <property type="entry name" value="Class_I_gatase-like"/>
</dbReference>
<dbReference type="PANTHER" id="PTHR40469:SF2">
    <property type="entry name" value="GALACTOSE-BINDING DOMAIN-LIKE SUPERFAMILY PROTEIN"/>
    <property type="match status" value="1"/>
</dbReference>
<organism evidence="3 4">
    <name type="scientific">Crateriforma conspicua</name>
    <dbReference type="NCBI Taxonomy" id="2527996"/>
    <lineage>
        <taxon>Bacteria</taxon>
        <taxon>Pseudomonadati</taxon>
        <taxon>Planctomycetota</taxon>
        <taxon>Planctomycetia</taxon>
        <taxon>Planctomycetales</taxon>
        <taxon>Planctomycetaceae</taxon>
        <taxon>Crateriforma</taxon>
    </lineage>
</organism>
<evidence type="ECO:0000313" key="3">
    <source>
        <dbReference type="EMBL" id="TWU64599.1"/>
    </source>
</evidence>
<feature type="signal peptide" evidence="1">
    <location>
        <begin position="1"/>
        <end position="21"/>
    </location>
</feature>
<feature type="chain" id="PRO_5023068056" evidence="1">
    <location>
        <begin position="22"/>
        <end position="258"/>
    </location>
</feature>
<dbReference type="OrthoDB" id="7171409at2"/>
<dbReference type="Pfam" id="PF06283">
    <property type="entry name" value="ThuA"/>
    <property type="match status" value="1"/>
</dbReference>
<dbReference type="Proteomes" id="UP000316476">
    <property type="component" value="Unassembled WGS sequence"/>
</dbReference>
<feature type="domain" description="ThuA-like" evidence="2">
    <location>
        <begin position="43"/>
        <end position="249"/>
    </location>
</feature>
<dbReference type="RefSeq" id="WP_146410254.1">
    <property type="nucleotide sequence ID" value="NZ_SJPZ01000001.1"/>
</dbReference>
<dbReference type="SUPFAM" id="SSF52317">
    <property type="entry name" value="Class I glutamine amidotransferase-like"/>
    <property type="match status" value="1"/>
</dbReference>
<dbReference type="AlphaFoldDB" id="A0A5C6FNQ3"/>
<dbReference type="PANTHER" id="PTHR40469">
    <property type="entry name" value="SECRETED GLYCOSYL HYDROLASE"/>
    <property type="match status" value="1"/>
</dbReference>
<gene>
    <name evidence="3" type="ORF">V7x_01430</name>
</gene>
<dbReference type="InterPro" id="IPR029010">
    <property type="entry name" value="ThuA-like"/>
</dbReference>
<proteinExistence type="predicted"/>
<accession>A0A5C6FNQ3</accession>
<name>A0A5C6FNQ3_9PLAN</name>
<protein>
    <submittedName>
        <fullName evidence="3">Trehalose utilization</fullName>
    </submittedName>
</protein>
<comment type="caution">
    <text evidence="3">The sequence shown here is derived from an EMBL/GenBank/DDBJ whole genome shotgun (WGS) entry which is preliminary data.</text>
</comment>